<accession>A0A699GQC0</accession>
<gene>
    <name evidence="2" type="ORF">Tci_150531</name>
</gene>
<evidence type="ECO:0000256" key="1">
    <source>
        <dbReference type="SAM" id="MobiDB-lite"/>
    </source>
</evidence>
<name>A0A699GQC0_TANCI</name>
<feature type="region of interest" description="Disordered" evidence="1">
    <location>
        <begin position="176"/>
        <end position="225"/>
    </location>
</feature>
<feature type="compositionally biased region" description="Basic residues" evidence="1">
    <location>
        <begin position="176"/>
        <end position="187"/>
    </location>
</feature>
<dbReference type="EMBL" id="BKCJ010034237">
    <property type="protein sequence ID" value="GEV78554.1"/>
    <property type="molecule type" value="Genomic_DNA"/>
</dbReference>
<comment type="caution">
    <text evidence="2">The sequence shown here is derived from an EMBL/GenBank/DDBJ whole genome shotgun (WGS) entry which is preliminary data.</text>
</comment>
<proteinExistence type="predicted"/>
<protein>
    <submittedName>
        <fullName evidence="2">Uncharacterized protein</fullName>
    </submittedName>
</protein>
<reference evidence="2" key="1">
    <citation type="journal article" date="2019" name="Sci. Rep.">
        <title>Draft genome of Tanacetum cinerariifolium, the natural source of mosquito coil.</title>
        <authorList>
            <person name="Yamashiro T."/>
            <person name="Shiraishi A."/>
            <person name="Satake H."/>
            <person name="Nakayama K."/>
        </authorList>
    </citation>
    <scope>NUCLEOTIDE SEQUENCE</scope>
</reference>
<feature type="compositionally biased region" description="Polar residues" evidence="1">
    <location>
        <begin position="200"/>
        <end position="222"/>
    </location>
</feature>
<sequence length="407" mass="46788">MESLNSNSQERELHQLKLEARKMHSNDITCFKKLESHLRSLYQNSFVHVENPKQVEMTFLRFFVNAKSCPKKLQTQFQEFFDSEEVTSSAGIASLILQENFKDYMGCKLETYRNANARAKFDMGKALDVGLVVTESNGTESDKQDTSSRSGNGITYVVDADIRPVYDQVPFVERKLRKRHKTKNRNLKPREMPSVRTHHTPNTCTPKPRSNNQTSRNWPASKSSEETLKFVQKAVHFRTPSSFSDSKHFVCSTCQKCVFNANHDACITKFLKEVNSRIKIQFSKTRNSNKPIEPNIHTQKPDRQFVTGHRFSLNKSSAMHEKTNTPRSCLRWIPTDRIFNNVGLRCVPTGKIFTSSTTRLTVNPQMVQMKISLTHMNAIKLLMSVQTTLQAPLLKEKKNVRFSALYL</sequence>
<dbReference type="AlphaFoldDB" id="A0A699GQC0"/>
<evidence type="ECO:0000313" key="2">
    <source>
        <dbReference type="EMBL" id="GEV78554.1"/>
    </source>
</evidence>
<organism evidence="2">
    <name type="scientific">Tanacetum cinerariifolium</name>
    <name type="common">Dalmatian daisy</name>
    <name type="synonym">Chrysanthemum cinerariifolium</name>
    <dbReference type="NCBI Taxonomy" id="118510"/>
    <lineage>
        <taxon>Eukaryota</taxon>
        <taxon>Viridiplantae</taxon>
        <taxon>Streptophyta</taxon>
        <taxon>Embryophyta</taxon>
        <taxon>Tracheophyta</taxon>
        <taxon>Spermatophyta</taxon>
        <taxon>Magnoliopsida</taxon>
        <taxon>eudicotyledons</taxon>
        <taxon>Gunneridae</taxon>
        <taxon>Pentapetalae</taxon>
        <taxon>asterids</taxon>
        <taxon>campanulids</taxon>
        <taxon>Asterales</taxon>
        <taxon>Asteraceae</taxon>
        <taxon>Asteroideae</taxon>
        <taxon>Anthemideae</taxon>
        <taxon>Anthemidinae</taxon>
        <taxon>Tanacetum</taxon>
    </lineage>
</organism>